<evidence type="ECO:0000313" key="2">
    <source>
        <dbReference type="EMBL" id="CAB4880896.1"/>
    </source>
</evidence>
<sequence length="64" mass="6451">MVARGRNGKRLSQAAKGRGKALVVVLLVQLLVGGVFIALVVTDSFNCSGGSGSTQTAPVGATKH</sequence>
<keyword evidence="1" id="KW-0472">Membrane</keyword>
<reference evidence="2" key="1">
    <citation type="submission" date="2020-05" db="EMBL/GenBank/DDBJ databases">
        <authorList>
            <person name="Chiriac C."/>
            <person name="Salcher M."/>
            <person name="Ghai R."/>
            <person name="Kavagutti S V."/>
        </authorList>
    </citation>
    <scope>NUCLEOTIDE SEQUENCE</scope>
</reference>
<keyword evidence="1" id="KW-0812">Transmembrane</keyword>
<accession>A0A6J7ECY5</accession>
<feature type="transmembrane region" description="Helical" evidence="1">
    <location>
        <begin position="21"/>
        <end position="41"/>
    </location>
</feature>
<proteinExistence type="predicted"/>
<name>A0A6J7ECY5_9ZZZZ</name>
<evidence type="ECO:0000256" key="1">
    <source>
        <dbReference type="SAM" id="Phobius"/>
    </source>
</evidence>
<dbReference type="AlphaFoldDB" id="A0A6J7ECY5"/>
<keyword evidence="1" id="KW-1133">Transmembrane helix</keyword>
<gene>
    <name evidence="2" type="ORF">UFOPK3444_01412</name>
</gene>
<dbReference type="EMBL" id="CAFBLU010000033">
    <property type="protein sequence ID" value="CAB4880896.1"/>
    <property type="molecule type" value="Genomic_DNA"/>
</dbReference>
<organism evidence="2">
    <name type="scientific">freshwater metagenome</name>
    <dbReference type="NCBI Taxonomy" id="449393"/>
    <lineage>
        <taxon>unclassified sequences</taxon>
        <taxon>metagenomes</taxon>
        <taxon>ecological metagenomes</taxon>
    </lineage>
</organism>
<protein>
    <submittedName>
        <fullName evidence="2">Unannotated protein</fullName>
    </submittedName>
</protein>